<sequence>MSYRVRNMTKYGDGGVVEVSHTSEKTFKLAIFADSNIEDVASVDGRQFLLTSGAGDVALLDCERKKVIARTRLPMHRFESMFRPGVLALEERSKAFVWPREGRSFFVLDIPSLEIDNRFSLAEQIEGDKYRLIDLTDEELLAQRNSYNNLPASEGPLRRIPVSRQGNCAVRADGTIIAPIEYIQHGREYVSDYQVKNGKKISSTNTLRHTIIEICEIDLNKKKCKFNKITTYNGTTIGPRYSLLDTISPDGKFAIGLSRGPRRKTKTPETRWPLDSISCAMPAGEYAYSLDVWDITSTPKLHRQPVIQPFRDSGLIKEPRLDGDVSDFSPVHAVATLMSGMRAAADGKLDDWRESSDSQSENEVFVPSETPGSWGTTRLAEGDFTHFRFFGHIVHLFARHMPEVFHAMPWDVMTDRQMRVVAKTLKAFYAYAGGEAISIVWTDDPGTFLTLTHHGTIREVHVTKGVGPEYRLDLAALPGSGSNLPKLSSGSRLEYVHERTFALEAGVFRFEFELPRTREYSAWPSSPPVPVPTKLTRDRESYKREKNAIKRLIRQIRPGFVKIKSENPEEIISGLRKLAAEIQVSFREITAGNVWEPVLHKGKKTIGEEAFCGILKNDGSAKAIAALSTLLDAFLAQQKTGALSFWKIFHDDDQTPALAPTAFALIELTGTVPDNVFRFFTLRDVEHDVYTRDRFANLDLTEEQRASPALFRLRVRLATQDIADGSRGSNLAEFFGFDHELKSVISGELNAAHLADMFAEAASAEAPNFYWDPPHDAGGLLKIIAGGLQGNEPEIATLKSELRKRSNLIAGS</sequence>
<name>A0A7X3LU50_9HYPH</name>
<reference evidence="2 3" key="1">
    <citation type="submission" date="2019-12" db="EMBL/GenBank/DDBJ databases">
        <authorList>
            <person name="Li M."/>
        </authorList>
    </citation>
    <scope>NUCLEOTIDE SEQUENCE [LARGE SCALE GENOMIC DNA]</scope>
    <source>
        <strain evidence="2 3">GBMRC 2046</strain>
    </source>
</reference>
<comment type="caution">
    <text evidence="2">The sequence shown here is derived from an EMBL/GenBank/DDBJ whole genome shotgun (WGS) entry which is preliminary data.</text>
</comment>
<organism evidence="2 3">
    <name type="scientific">Stappia sediminis</name>
    <dbReference type="NCBI Taxonomy" id="2692190"/>
    <lineage>
        <taxon>Bacteria</taxon>
        <taxon>Pseudomonadati</taxon>
        <taxon>Pseudomonadota</taxon>
        <taxon>Alphaproteobacteria</taxon>
        <taxon>Hyphomicrobiales</taxon>
        <taxon>Stappiaceae</taxon>
        <taxon>Stappia</taxon>
    </lineage>
</organism>
<dbReference type="Proteomes" id="UP000433101">
    <property type="component" value="Unassembled WGS sequence"/>
</dbReference>
<keyword evidence="3" id="KW-1185">Reference proteome</keyword>
<accession>A0A7X3LU50</accession>
<gene>
    <name evidence="2" type="ORF">GR183_09485</name>
</gene>
<proteinExistence type="predicted"/>
<feature type="region of interest" description="Disordered" evidence="1">
    <location>
        <begin position="352"/>
        <end position="372"/>
    </location>
</feature>
<protein>
    <submittedName>
        <fullName evidence="2">Uncharacterized protein</fullName>
    </submittedName>
</protein>
<evidence type="ECO:0000313" key="3">
    <source>
        <dbReference type="Proteomes" id="UP000433101"/>
    </source>
</evidence>
<dbReference type="AlphaFoldDB" id="A0A7X3LU50"/>
<evidence type="ECO:0000256" key="1">
    <source>
        <dbReference type="SAM" id="MobiDB-lite"/>
    </source>
</evidence>
<dbReference type="RefSeq" id="WP_160775353.1">
    <property type="nucleotide sequence ID" value="NZ_WUMV01000003.1"/>
</dbReference>
<evidence type="ECO:0000313" key="2">
    <source>
        <dbReference type="EMBL" id="MXN65139.1"/>
    </source>
</evidence>
<dbReference type="EMBL" id="WUMV01000003">
    <property type="protein sequence ID" value="MXN65139.1"/>
    <property type="molecule type" value="Genomic_DNA"/>
</dbReference>